<feature type="transmembrane region" description="Helical" evidence="11">
    <location>
        <begin position="12"/>
        <end position="35"/>
    </location>
</feature>
<evidence type="ECO:0000259" key="12">
    <source>
        <dbReference type="Pfam" id="PF12019"/>
    </source>
</evidence>
<keyword evidence="5" id="KW-0997">Cell inner membrane</keyword>
<dbReference type="Pfam" id="PF07963">
    <property type="entry name" value="N_methyl"/>
    <property type="match status" value="1"/>
</dbReference>
<evidence type="ECO:0000256" key="7">
    <source>
        <dbReference type="ARBA" id="ARBA00022989"/>
    </source>
</evidence>
<evidence type="ECO:0000256" key="9">
    <source>
        <dbReference type="ARBA" id="ARBA00025772"/>
    </source>
</evidence>
<keyword evidence="4" id="KW-0488">Methylation</keyword>
<evidence type="ECO:0000256" key="2">
    <source>
        <dbReference type="ARBA" id="ARBA00021549"/>
    </source>
</evidence>
<comment type="similarity">
    <text evidence="9">Belongs to the GSP H family.</text>
</comment>
<dbReference type="NCBIfam" id="TIGR02532">
    <property type="entry name" value="IV_pilin_GFxxxE"/>
    <property type="match status" value="1"/>
</dbReference>
<evidence type="ECO:0000256" key="3">
    <source>
        <dbReference type="ARBA" id="ARBA00022475"/>
    </source>
</evidence>
<dbReference type="InterPro" id="IPR012902">
    <property type="entry name" value="N_methyl_site"/>
</dbReference>
<dbReference type="InterPro" id="IPR022346">
    <property type="entry name" value="T2SS_GspH"/>
</dbReference>
<evidence type="ECO:0000256" key="11">
    <source>
        <dbReference type="SAM" id="Phobius"/>
    </source>
</evidence>
<evidence type="ECO:0000256" key="4">
    <source>
        <dbReference type="ARBA" id="ARBA00022481"/>
    </source>
</evidence>
<evidence type="ECO:0000256" key="8">
    <source>
        <dbReference type="ARBA" id="ARBA00023136"/>
    </source>
</evidence>
<comment type="caution">
    <text evidence="13">The sequence shown here is derived from an EMBL/GenBank/DDBJ whole genome shotgun (WGS) entry which is preliminary data.</text>
</comment>
<keyword evidence="14" id="KW-1185">Reference proteome</keyword>
<evidence type="ECO:0000256" key="6">
    <source>
        <dbReference type="ARBA" id="ARBA00022692"/>
    </source>
</evidence>
<keyword evidence="7 11" id="KW-1133">Transmembrane helix</keyword>
<dbReference type="Proteomes" id="UP001243298">
    <property type="component" value="Unassembled WGS sequence"/>
</dbReference>
<dbReference type="Gene3D" id="3.30.700.10">
    <property type="entry name" value="Glycoprotein, Type 4 Pilin"/>
    <property type="match status" value="1"/>
</dbReference>
<proteinExistence type="inferred from homology"/>
<evidence type="ECO:0000313" key="14">
    <source>
        <dbReference type="Proteomes" id="UP001243298"/>
    </source>
</evidence>
<name>A0ABT6IQ12_9GAMM</name>
<dbReference type="SUPFAM" id="SSF54523">
    <property type="entry name" value="Pili subunits"/>
    <property type="match status" value="1"/>
</dbReference>
<evidence type="ECO:0000256" key="1">
    <source>
        <dbReference type="ARBA" id="ARBA00004377"/>
    </source>
</evidence>
<keyword evidence="3" id="KW-1003">Cell membrane</keyword>
<accession>A0ABT6IQ12</accession>
<keyword evidence="6 11" id="KW-0812">Transmembrane</keyword>
<keyword evidence="8 11" id="KW-0472">Membrane</keyword>
<dbReference type="Pfam" id="PF12019">
    <property type="entry name" value="GspH"/>
    <property type="match status" value="1"/>
</dbReference>
<dbReference type="EMBL" id="PGFT01000001">
    <property type="protein sequence ID" value="MDH4903916.1"/>
    <property type="molecule type" value="Genomic_DNA"/>
</dbReference>
<feature type="domain" description="General secretion pathway GspH" evidence="12">
    <location>
        <begin position="51"/>
        <end position="146"/>
    </location>
</feature>
<gene>
    <name evidence="13" type="ORF">CUR83_02290</name>
</gene>
<evidence type="ECO:0000256" key="10">
    <source>
        <dbReference type="ARBA" id="ARBA00030775"/>
    </source>
</evidence>
<dbReference type="InterPro" id="IPR045584">
    <property type="entry name" value="Pilin-like"/>
</dbReference>
<evidence type="ECO:0000256" key="5">
    <source>
        <dbReference type="ARBA" id="ARBA00022519"/>
    </source>
</evidence>
<organism evidence="13 14">
    <name type="scientific">Psychrobacter pocilloporae</name>
    <dbReference type="NCBI Taxonomy" id="1775882"/>
    <lineage>
        <taxon>Bacteria</taxon>
        <taxon>Pseudomonadati</taxon>
        <taxon>Pseudomonadota</taxon>
        <taxon>Gammaproteobacteria</taxon>
        <taxon>Moraxellales</taxon>
        <taxon>Moraxellaceae</taxon>
        <taxon>Psychrobacter</taxon>
    </lineage>
</organism>
<sequence>MNSLPTSLRTASLGFTLIELMVTIAVLAIIISIAAPSISTQLANQRVKSTAATLENALKEAKVESVIRRQSMELSIDNNNHALAIVSENSDDIASYSYSTDNTIEVDDSDNMTIVFRPNKHADAVTYTVCDSKNSSTSIQVIVTATASISTIGGGTC</sequence>
<reference evidence="13 14" key="1">
    <citation type="submission" date="2017-11" db="EMBL/GenBank/DDBJ databases">
        <title>Whole genome sequencing of Psychrobacter pocilloporae S6-60T(=JCM 31058T=LMG 29157T).</title>
        <authorList>
            <person name="Das S.K."/>
        </authorList>
    </citation>
    <scope>NUCLEOTIDE SEQUENCE [LARGE SCALE GENOMIC DNA]</scope>
    <source>
        <strain evidence="13 14">S6-60</strain>
    </source>
</reference>
<comment type="subcellular location">
    <subcellularLocation>
        <location evidence="1">Cell inner membrane</location>
        <topology evidence="1">Single-pass membrane protein</topology>
    </subcellularLocation>
</comment>
<protein>
    <recommendedName>
        <fullName evidence="2">Type II secretion system protein H</fullName>
    </recommendedName>
    <alternativeName>
        <fullName evidence="10">General secretion pathway protein H</fullName>
    </alternativeName>
</protein>
<evidence type="ECO:0000313" key="13">
    <source>
        <dbReference type="EMBL" id="MDH4903916.1"/>
    </source>
</evidence>